<dbReference type="WBParaSite" id="SMUV_0000885701-mRNA-1">
    <property type="protein sequence ID" value="SMUV_0000885701-mRNA-1"/>
    <property type="gene ID" value="SMUV_0000885701"/>
</dbReference>
<dbReference type="STRING" id="451379.A0A0N5AVE0"/>
<keyword evidence="1" id="KW-1185">Reference proteome</keyword>
<name>A0A0N5AVE0_9BILA</name>
<sequence length="266" mass="30484">MIKNVSVRNDLIDKNSIRFGFEMVSSSNNYGADRLTVTAQNGESHTITFPGCYNVDLSFRIKRQLNNPYVEAFLQLGRNIPCESELVKGVGNICTNITESNWCPQSGNEQLRSMLKGKKTCRFCNLCNTLESNQSEVSKYISNVNTKECRTDKNYHSLKFKMCTPSKKELHENNKEYEEKLEEYWNYLKQGVLTAVIHITDRPLVSESKRSQCSRLCNSYSSQRTISPAYSSTLLRSIENMCNPADTYVACIYHTMKFDVSNDFTQ</sequence>
<dbReference type="AlphaFoldDB" id="A0A0N5AVE0"/>
<accession>A0A0N5AVE0</accession>
<proteinExistence type="predicted"/>
<dbReference type="Proteomes" id="UP000046393">
    <property type="component" value="Unplaced"/>
</dbReference>
<evidence type="ECO:0000313" key="1">
    <source>
        <dbReference type="Proteomes" id="UP000046393"/>
    </source>
</evidence>
<organism evidence="1 2">
    <name type="scientific">Syphacia muris</name>
    <dbReference type="NCBI Taxonomy" id="451379"/>
    <lineage>
        <taxon>Eukaryota</taxon>
        <taxon>Metazoa</taxon>
        <taxon>Ecdysozoa</taxon>
        <taxon>Nematoda</taxon>
        <taxon>Chromadorea</taxon>
        <taxon>Rhabditida</taxon>
        <taxon>Spirurina</taxon>
        <taxon>Oxyuridomorpha</taxon>
        <taxon>Oxyuroidea</taxon>
        <taxon>Oxyuridae</taxon>
        <taxon>Syphacia</taxon>
    </lineage>
</organism>
<reference evidence="2" key="1">
    <citation type="submission" date="2017-02" db="UniProtKB">
        <authorList>
            <consortium name="WormBaseParasite"/>
        </authorList>
    </citation>
    <scope>IDENTIFICATION</scope>
</reference>
<protein>
    <submittedName>
        <fullName evidence="2">Uncharacterized protein</fullName>
    </submittedName>
</protein>
<evidence type="ECO:0000313" key="2">
    <source>
        <dbReference type="WBParaSite" id="SMUV_0000885701-mRNA-1"/>
    </source>
</evidence>